<dbReference type="CTD" id="169714"/>
<accession>A0A6J2MID7</accession>
<comment type="function">
    <text evidence="10">Catalyzes the oxidation of sulfhydryl groups in peptide and protein thiols to disulfides with the reduction of oxygen to hydrogen peroxide.</text>
</comment>
<evidence type="ECO:0000256" key="4">
    <source>
        <dbReference type="ARBA" id="ARBA00022729"/>
    </source>
</evidence>
<keyword evidence="4" id="KW-0732">Signal</keyword>
<dbReference type="SUPFAM" id="SSF52833">
    <property type="entry name" value="Thioredoxin-like"/>
    <property type="match status" value="1"/>
</dbReference>
<dbReference type="OrthoDB" id="59470at2759"/>
<keyword evidence="5 10" id="KW-0274">FAD</keyword>
<protein>
    <recommendedName>
        <fullName evidence="10">Sulfhydryl oxidase</fullName>
        <ecNumber evidence="10">1.8.3.2</ecNumber>
    </recommendedName>
</protein>
<dbReference type="PROSITE" id="PS51352">
    <property type="entry name" value="THIOREDOXIN_2"/>
    <property type="match status" value="1"/>
</dbReference>
<organism evidence="14 15">
    <name type="scientific">Phyllostomus discolor</name>
    <name type="common">pale spear-nosed bat</name>
    <dbReference type="NCBI Taxonomy" id="89673"/>
    <lineage>
        <taxon>Eukaryota</taxon>
        <taxon>Metazoa</taxon>
        <taxon>Chordata</taxon>
        <taxon>Craniata</taxon>
        <taxon>Vertebrata</taxon>
        <taxon>Euteleostomi</taxon>
        <taxon>Mammalia</taxon>
        <taxon>Eutheria</taxon>
        <taxon>Laurasiatheria</taxon>
        <taxon>Chiroptera</taxon>
        <taxon>Yangochiroptera</taxon>
        <taxon>Phyllostomidae</taxon>
        <taxon>Phyllostominae</taxon>
        <taxon>Phyllostomus</taxon>
    </lineage>
</organism>
<dbReference type="Gene3D" id="3.40.30.10">
    <property type="entry name" value="Glutaredoxin"/>
    <property type="match status" value="2"/>
</dbReference>
<proteinExistence type="inferred from homology"/>
<dbReference type="RefSeq" id="XP_028379887.2">
    <property type="nucleotide sequence ID" value="XM_028524086.2"/>
</dbReference>
<dbReference type="InterPro" id="IPR017905">
    <property type="entry name" value="ERV/ALR_sulphydryl_oxidase"/>
</dbReference>
<feature type="region of interest" description="Disordered" evidence="11">
    <location>
        <begin position="639"/>
        <end position="684"/>
    </location>
</feature>
<dbReference type="SUPFAM" id="SSF69000">
    <property type="entry name" value="FAD-dependent thiol oxidase"/>
    <property type="match status" value="1"/>
</dbReference>
<dbReference type="GO" id="GO:0003756">
    <property type="term" value="F:protein disulfide isomerase activity"/>
    <property type="evidence" value="ECO:0007669"/>
    <property type="project" value="TreeGrafter"/>
</dbReference>
<keyword evidence="10" id="KW-1133">Transmembrane helix</keyword>
<dbReference type="Pfam" id="PF18108">
    <property type="entry name" value="QSOX_Trx1"/>
    <property type="match status" value="1"/>
</dbReference>
<dbReference type="InParanoid" id="A0A6J2MID7"/>
<keyword evidence="3 10" id="KW-0285">Flavoprotein</keyword>
<dbReference type="AlphaFoldDB" id="A0A6J2MID7"/>
<keyword evidence="8" id="KW-0325">Glycoprotein</keyword>
<evidence type="ECO:0000313" key="14">
    <source>
        <dbReference type="Proteomes" id="UP000504628"/>
    </source>
</evidence>
<dbReference type="GO" id="GO:0000139">
    <property type="term" value="C:Golgi membrane"/>
    <property type="evidence" value="ECO:0007669"/>
    <property type="project" value="TreeGrafter"/>
</dbReference>
<dbReference type="Gene3D" id="1.20.120.1960">
    <property type="entry name" value="QSOX sulfhydryl oxidase domain"/>
    <property type="match status" value="1"/>
</dbReference>
<keyword evidence="6 10" id="KW-0560">Oxidoreductase</keyword>
<comment type="catalytic activity">
    <reaction evidence="9 10">
        <text>2 R'C(R)SH + O2 = R'C(R)S-S(R)CR' + H2O2</text>
        <dbReference type="Rhea" id="RHEA:17357"/>
        <dbReference type="ChEBI" id="CHEBI:15379"/>
        <dbReference type="ChEBI" id="CHEBI:16240"/>
        <dbReference type="ChEBI" id="CHEBI:16520"/>
        <dbReference type="ChEBI" id="CHEBI:17412"/>
        <dbReference type="EC" id="1.8.3.2"/>
    </reaction>
</comment>
<dbReference type="EC" id="1.8.3.2" evidence="10"/>
<evidence type="ECO:0000256" key="8">
    <source>
        <dbReference type="ARBA" id="ARBA00023180"/>
    </source>
</evidence>
<name>A0A6J2MID7_9CHIR</name>
<evidence type="ECO:0000256" key="11">
    <source>
        <dbReference type="SAM" id="MobiDB-lite"/>
    </source>
</evidence>
<dbReference type="Pfam" id="PF18371">
    <property type="entry name" value="FAD_SOX"/>
    <property type="match status" value="1"/>
</dbReference>
<evidence type="ECO:0000256" key="7">
    <source>
        <dbReference type="ARBA" id="ARBA00023157"/>
    </source>
</evidence>
<dbReference type="Gene3D" id="1.20.120.310">
    <property type="entry name" value="ERV/ALR sulfhydryl oxidase domain"/>
    <property type="match status" value="1"/>
</dbReference>
<evidence type="ECO:0000259" key="13">
    <source>
        <dbReference type="PROSITE" id="PS51352"/>
    </source>
</evidence>
<dbReference type="InterPro" id="IPR036249">
    <property type="entry name" value="Thioredoxin-like_sf"/>
</dbReference>
<evidence type="ECO:0000259" key="12">
    <source>
        <dbReference type="PROSITE" id="PS51324"/>
    </source>
</evidence>
<dbReference type="PANTHER" id="PTHR22897">
    <property type="entry name" value="QUIESCIN Q6-RELATED SULFHYDRYL OXIDASE"/>
    <property type="match status" value="1"/>
</dbReference>
<dbReference type="FunFam" id="3.40.30.10:FF:000080">
    <property type="entry name" value="Sulfhydryl oxidase"/>
    <property type="match status" value="1"/>
</dbReference>
<evidence type="ECO:0000256" key="6">
    <source>
        <dbReference type="ARBA" id="ARBA00023002"/>
    </source>
</evidence>
<keyword evidence="10" id="KW-0812">Transmembrane</keyword>
<dbReference type="FunFam" id="1.20.120.310:FF:000001">
    <property type="entry name" value="Sulfhydryl oxidase"/>
    <property type="match status" value="1"/>
</dbReference>
<dbReference type="KEGG" id="pdic:114506390"/>
<comment type="cofactor">
    <cofactor evidence="1 10">
        <name>FAD</name>
        <dbReference type="ChEBI" id="CHEBI:57692"/>
    </cofactor>
</comment>
<keyword evidence="14" id="KW-1185">Reference proteome</keyword>
<evidence type="ECO:0000256" key="5">
    <source>
        <dbReference type="ARBA" id="ARBA00022827"/>
    </source>
</evidence>
<dbReference type="InterPro" id="IPR039798">
    <property type="entry name" value="Sulfhydryl_oxidase"/>
</dbReference>
<dbReference type="Proteomes" id="UP000504628">
    <property type="component" value="Chromosome 3"/>
</dbReference>
<dbReference type="InterPro" id="IPR013766">
    <property type="entry name" value="Thioredoxin_domain"/>
</dbReference>
<feature type="compositionally biased region" description="Gly residues" evidence="11">
    <location>
        <begin position="639"/>
        <end position="648"/>
    </location>
</feature>
<dbReference type="FunFam" id="1.20.120.1960:FF:000001">
    <property type="entry name" value="Sulfhydryl oxidase"/>
    <property type="match status" value="1"/>
</dbReference>
<dbReference type="GO" id="GO:0006457">
    <property type="term" value="P:protein folding"/>
    <property type="evidence" value="ECO:0007669"/>
    <property type="project" value="TreeGrafter"/>
</dbReference>
<reference evidence="15" key="1">
    <citation type="submission" date="2025-08" db="UniProtKB">
        <authorList>
            <consortium name="RefSeq"/>
        </authorList>
    </citation>
    <scope>IDENTIFICATION</scope>
    <source>
        <tissue evidence="15">Muscle</tissue>
    </source>
</reference>
<dbReference type="InterPro" id="IPR040986">
    <property type="entry name" value="QSOX_FAD-bd_dom"/>
</dbReference>
<comment type="similarity">
    <text evidence="2 10">Belongs to the quiescin-sulfhydryl oxidase (QSOX) family.</text>
</comment>
<sequence>MGVTRHSGVGRGDVWRTGRRDLSALGGAEGVVQRRGRGRSEHVMAVAGVKGQASPGTPNMAAAGVVGAGVAESSLEPPAGTAARARRPPSGPPARLPPLLVLLAAAAGPGAGGAARLYRAGEDAVWVLDSGSVRGATANSSAAWLVQFYSSWCGHCIGYAPTWRALARDVQDWAAAIRVAALDCAEDSNREVCQAYDVHYYPTFRYFRAFTRDFTAGENFKGPDRELQTVRQAMVDFLQNHTDANWPPACPALDPIRPGDVLSLIDRRDGHCVAIMLESGGSYVGREVMLDLIPYENIAVKRVLDADQAFLEKLGVSSLPSCYLIHPNGSHGLIDVAKPLRSFFSSYLKSLPHVRKKSLLLPGKPSAEEKAEAMEWREFDRSKLYTADLESGLHCLLRVELAARSALAGAELRTLTDFITVVAKLFPGRPPVRRLLEMLQEWLASLPLDRIPYNAVLDLVDNKMRISGIFLTNQIRWVGCQGSRPELRGYSCSLWKLFHTLTVQAGARPDALDGTGLEGDPQAVLQAIRRYVRTFFGCKACGEHFEQMAQESLGSVKTSDQAILWLWEKHNLVNSRLAGHPSEDPRFPKAPWPTPDLCPACHEETRGLDSWNEDQVLLFLKRHYGSSNLVHTHAAALGGEGEAAGQGPGHADPGAQSLQGPRAPPPTPGLSERARPGGAGAAGRQEAEAAAPFLGMGFSSLDMSLCVLLYVASSLFLMLLFFFFRVRARRWKVRHHHPGV</sequence>
<evidence type="ECO:0000256" key="1">
    <source>
        <dbReference type="ARBA" id="ARBA00001974"/>
    </source>
</evidence>
<gene>
    <name evidence="15" type="primary">QSOX2</name>
</gene>
<feature type="domain" description="ERV/ALR sulfhydryl oxidase" evidence="12">
    <location>
        <begin position="483"/>
        <end position="592"/>
    </location>
</feature>
<dbReference type="CDD" id="cd02992">
    <property type="entry name" value="PDI_a_QSOX"/>
    <property type="match status" value="1"/>
</dbReference>
<evidence type="ECO:0000313" key="15">
    <source>
        <dbReference type="RefSeq" id="XP_028379887.2"/>
    </source>
</evidence>
<dbReference type="InterPro" id="IPR036774">
    <property type="entry name" value="ERV/ALR_sulphydryl_oxid_sf"/>
</dbReference>
<keyword evidence="10" id="KW-0472">Membrane</keyword>
<dbReference type="Pfam" id="PF04777">
    <property type="entry name" value="Evr1_Alr"/>
    <property type="match status" value="1"/>
</dbReference>
<dbReference type="GO" id="GO:0005615">
    <property type="term" value="C:extracellular space"/>
    <property type="evidence" value="ECO:0007669"/>
    <property type="project" value="TreeGrafter"/>
</dbReference>
<dbReference type="PANTHER" id="PTHR22897:SF7">
    <property type="entry name" value="SULFHYDRYL OXIDASE 2"/>
    <property type="match status" value="1"/>
</dbReference>
<evidence type="ECO:0000256" key="10">
    <source>
        <dbReference type="RuleBase" id="RU371123"/>
    </source>
</evidence>
<dbReference type="InterPro" id="IPR041269">
    <property type="entry name" value="QSOX_Trx1"/>
</dbReference>
<dbReference type="PROSITE" id="PS51324">
    <property type="entry name" value="ERV_ALR"/>
    <property type="match status" value="1"/>
</dbReference>
<evidence type="ECO:0000256" key="2">
    <source>
        <dbReference type="ARBA" id="ARBA00006041"/>
    </source>
</evidence>
<feature type="transmembrane region" description="Helical" evidence="10">
    <location>
        <begin position="707"/>
        <end position="726"/>
    </location>
</feature>
<dbReference type="FunCoup" id="A0A6J2MID7">
    <property type="interactions" value="2467"/>
</dbReference>
<dbReference type="GO" id="GO:0016971">
    <property type="term" value="F:flavin-dependent sulfhydryl oxidase activity"/>
    <property type="evidence" value="ECO:0007669"/>
    <property type="project" value="InterPro"/>
</dbReference>
<dbReference type="FunFam" id="3.40.30.10:FF:000073">
    <property type="entry name" value="Sulfhydryl oxidase"/>
    <property type="match status" value="1"/>
</dbReference>
<keyword evidence="7" id="KW-1015">Disulfide bond</keyword>
<dbReference type="InterPro" id="IPR042568">
    <property type="entry name" value="QSOX_FAD-bd_sf"/>
</dbReference>
<dbReference type="GeneID" id="114506390"/>
<dbReference type="Pfam" id="PF00085">
    <property type="entry name" value="Thioredoxin"/>
    <property type="match status" value="1"/>
</dbReference>
<evidence type="ECO:0000256" key="9">
    <source>
        <dbReference type="ARBA" id="ARBA00048864"/>
    </source>
</evidence>
<evidence type="ECO:0000256" key="3">
    <source>
        <dbReference type="ARBA" id="ARBA00022630"/>
    </source>
</evidence>
<feature type="domain" description="Thioredoxin" evidence="13">
    <location>
        <begin position="96"/>
        <end position="240"/>
    </location>
</feature>